<evidence type="ECO:0000256" key="1">
    <source>
        <dbReference type="SAM" id="MobiDB-lite"/>
    </source>
</evidence>
<evidence type="ECO:0000313" key="2">
    <source>
        <dbReference type="EMBL" id="KAF5742411.1"/>
    </source>
</evidence>
<dbReference type="PANTHER" id="PTHR35480">
    <property type="entry name" value="MATERNAL EFFECT EMBRYO ARREST 22"/>
    <property type="match status" value="1"/>
</dbReference>
<feature type="region of interest" description="Disordered" evidence="1">
    <location>
        <begin position="212"/>
        <end position="268"/>
    </location>
</feature>
<accession>A0A7J7D7X0</accession>
<evidence type="ECO:0008006" key="4">
    <source>
        <dbReference type="Google" id="ProtNLM"/>
    </source>
</evidence>
<evidence type="ECO:0000313" key="3">
    <source>
        <dbReference type="Proteomes" id="UP000593562"/>
    </source>
</evidence>
<reference evidence="2 3" key="1">
    <citation type="journal article" date="2020" name="Nat. Commun.">
        <title>Genome of Tripterygium wilfordii and identification of cytochrome P450 involved in triptolide biosynthesis.</title>
        <authorList>
            <person name="Tu L."/>
            <person name="Su P."/>
            <person name="Zhang Z."/>
            <person name="Gao L."/>
            <person name="Wang J."/>
            <person name="Hu T."/>
            <person name="Zhou J."/>
            <person name="Zhang Y."/>
            <person name="Zhao Y."/>
            <person name="Liu Y."/>
            <person name="Song Y."/>
            <person name="Tong Y."/>
            <person name="Lu Y."/>
            <person name="Yang J."/>
            <person name="Xu C."/>
            <person name="Jia M."/>
            <person name="Peters R.J."/>
            <person name="Huang L."/>
            <person name="Gao W."/>
        </authorList>
    </citation>
    <scope>NUCLEOTIDE SEQUENCE [LARGE SCALE GENOMIC DNA]</scope>
    <source>
        <strain evidence="3">cv. XIE 37</strain>
        <tissue evidence="2">Leaf</tissue>
    </source>
</reference>
<dbReference type="FunCoup" id="A0A7J7D7X0">
    <property type="interactions" value="2537"/>
</dbReference>
<sequence length="1342" mass="150022">MAAEAAENLAAENPCCATWKRRYSKLEEKRNALRQAVNLLNKQIDKIQTENLNLKKGYEEEMAQAENEKEQKEKLMLSLENEISKLKSEISLLQQKEGSNSHEKDEELKHLKDCVSERDEEIRQLKELSQKEKRRVDAEKKKAEVEKKKAAEALKQVKSEKGKIDEERRLACIEVKKAEEYRIQLESLKKEINETKSKLICETVRFEEARKKSEAEKRNVMQVRKRADSAMAEADKQRKLAEANEKKAREEKSRVENLSQQLDEARQRNEELQKEIDQLVMHRHTSKAPHDQPDKRRDVTIENEKVKLLNKRLKFEKSRVKHAKQVAKLEERRNKILQQELGHWKLEFIHFSQRLFALDKYFSPGNEGIDGLKKAGNFTDMRGLNLKDKVVGLEPFPEYPRSENQLFKPSRMAASDLRNLEEPGSLIPSSGPNSIKSISGIDSKLESLLGGSNQKMLQSSAINSSTTSFFDGQLVGSQERGATSVSTSTKFLEENMNALPTVSRMLGEVTTMRCNDGMVAENSVRSSSGVDGVGSGDGHDRKRKTLPDTVESIEPLYSENKKLQLIEERLAVLHGMLRKHMKEPSEEAKYVEKELQGGSYTERNRLSKKRKASHESPKHSSGNGRRKKKGKTKTIFSEDSNIGRPAGNLKGNDGPCRDNVIDSVAGDLQETGSFEEIGDYLKLLELDDATAEERYRMAIEMPLSPTLPDIELQDISAVESGNFNPLIEESFCGGLSNTKENKVSSSSFDVVNMEINLNSLNHDAPGTPCGSLLQKSVHRGENHANTFCKGMEMGKPCNKQTGDSGTEAEMSTLPIAGDKWDKYILEDVLGSAFGIIPKQCVIFSDMDNTSISRIFCAASACMVRCSLDTQTEWVVLEILHALEMEERLSSKEKACVFVSLLLLNFSVAIVDKSGEFWHKDLLPCLDSLAGQMRQVMQNVEARNLFIKLCCFREVLRLIKDFLMEGRVVVCTDISSKSLFEGDPRINNILLDGVNITTSLGGASALQLVAGSIVLASICAVVDDIGFICEVSYSLLHMQRHDMQVLLTILHIFAHLGGEKMFTLKAYSLTTTILKLIVTFLERGSPSAAQASCSVLFTCGRCPFYQDVASLDDVISLLLEKIETYVPPGDVRQDIIESASLLSSSSLPQESSAMESLICEEDPCAHGVKCDPSCCLMKFEMPASQSHAVINHTFCDIIDVLSLVELLARNLSWEWTYEKIALRLLEMLETPTLGTLNLSVVILLGQLGRLGVDAGGFEDKGVDHLRRKLSAFLSQEPNIVGLPIQIATVNVLLGLLSLEFVKVVQGEPIMFTAVPNKSATVDLIRNWFCRLSKEQQALSLSLL</sequence>
<comment type="caution">
    <text evidence="2">The sequence shown here is derived from an EMBL/GenBank/DDBJ whole genome shotgun (WGS) entry which is preliminary data.</text>
</comment>
<keyword evidence="3" id="KW-1185">Reference proteome</keyword>
<dbReference type="InParanoid" id="A0A7J7D7X0"/>
<feature type="compositionally biased region" description="Basic and acidic residues" evidence="1">
    <location>
        <begin position="582"/>
        <end position="595"/>
    </location>
</feature>
<name>A0A7J7D7X0_TRIWF</name>
<feature type="compositionally biased region" description="Basic and acidic residues" evidence="1">
    <location>
        <begin position="212"/>
        <end position="255"/>
    </location>
</feature>
<gene>
    <name evidence="2" type="ORF">HS088_TW09G00459</name>
</gene>
<dbReference type="OrthoDB" id="1933275at2759"/>
<proteinExistence type="predicted"/>
<dbReference type="EMBL" id="JAAARO010000009">
    <property type="protein sequence ID" value="KAF5742411.1"/>
    <property type="molecule type" value="Genomic_DNA"/>
</dbReference>
<organism evidence="2 3">
    <name type="scientific">Tripterygium wilfordii</name>
    <name type="common">Thunder God vine</name>
    <dbReference type="NCBI Taxonomy" id="458696"/>
    <lineage>
        <taxon>Eukaryota</taxon>
        <taxon>Viridiplantae</taxon>
        <taxon>Streptophyta</taxon>
        <taxon>Embryophyta</taxon>
        <taxon>Tracheophyta</taxon>
        <taxon>Spermatophyta</taxon>
        <taxon>Magnoliopsida</taxon>
        <taxon>eudicotyledons</taxon>
        <taxon>Gunneridae</taxon>
        <taxon>Pentapetalae</taxon>
        <taxon>rosids</taxon>
        <taxon>fabids</taxon>
        <taxon>Celastrales</taxon>
        <taxon>Celastraceae</taxon>
        <taxon>Tripterygium</taxon>
    </lineage>
</organism>
<dbReference type="PANTHER" id="PTHR35480:SF1">
    <property type="entry name" value="MATERNAL EFFECT EMBRYO ARREST 22"/>
    <property type="match status" value="1"/>
</dbReference>
<dbReference type="Proteomes" id="UP000593562">
    <property type="component" value="Unassembled WGS sequence"/>
</dbReference>
<protein>
    <recommendedName>
        <fullName evidence="4">Maternal effect embryo arrest 22</fullName>
    </recommendedName>
</protein>
<feature type="region of interest" description="Disordered" evidence="1">
    <location>
        <begin position="582"/>
        <end position="655"/>
    </location>
</feature>
<feature type="region of interest" description="Disordered" evidence="1">
    <location>
        <begin position="523"/>
        <end position="547"/>
    </location>
</feature>